<organism evidence="2 3">
    <name type="scientific">Favolaschia claudopus</name>
    <dbReference type="NCBI Taxonomy" id="2862362"/>
    <lineage>
        <taxon>Eukaryota</taxon>
        <taxon>Fungi</taxon>
        <taxon>Dikarya</taxon>
        <taxon>Basidiomycota</taxon>
        <taxon>Agaricomycotina</taxon>
        <taxon>Agaricomycetes</taxon>
        <taxon>Agaricomycetidae</taxon>
        <taxon>Agaricales</taxon>
        <taxon>Marasmiineae</taxon>
        <taxon>Mycenaceae</taxon>
        <taxon>Favolaschia</taxon>
    </lineage>
</organism>
<name>A0AAW0D1J8_9AGAR</name>
<keyword evidence="1" id="KW-0812">Transmembrane</keyword>
<comment type="caution">
    <text evidence="2">The sequence shown here is derived from an EMBL/GenBank/DDBJ whole genome shotgun (WGS) entry which is preliminary data.</text>
</comment>
<proteinExistence type="predicted"/>
<dbReference type="Proteomes" id="UP001362999">
    <property type="component" value="Unassembled WGS sequence"/>
</dbReference>
<keyword evidence="1" id="KW-0472">Membrane</keyword>
<feature type="transmembrane region" description="Helical" evidence="1">
    <location>
        <begin position="6"/>
        <end position="25"/>
    </location>
</feature>
<sequence>MSAYKPFGVVGGGMVGLPIVTALAAKKRRFSHLALPPRLPSKSGSPWRPGYHSLSWAKPNSSVKVRSIPGFVAHVLTTSPASELEERVLRLEGERVTFSGVAARVIEEEKGSTGWDVFRNAEGMGDDKAGGNALWALWPGHRWLTAKEVHKL</sequence>
<gene>
    <name evidence="2" type="ORF">R3P38DRAFT_3258752</name>
</gene>
<dbReference type="EMBL" id="JAWWNJ010000011">
    <property type="protein sequence ID" value="KAK7044644.1"/>
    <property type="molecule type" value="Genomic_DNA"/>
</dbReference>
<evidence type="ECO:0000313" key="3">
    <source>
        <dbReference type="Proteomes" id="UP001362999"/>
    </source>
</evidence>
<accession>A0AAW0D1J8</accession>
<reference evidence="2 3" key="1">
    <citation type="journal article" date="2024" name="J Genomics">
        <title>Draft genome sequencing and assembly of Favolaschia claudopus CIRM-BRFM 2984 isolated from oak limbs.</title>
        <authorList>
            <person name="Navarro D."/>
            <person name="Drula E."/>
            <person name="Chaduli D."/>
            <person name="Cazenave R."/>
            <person name="Ahrendt S."/>
            <person name="Wang J."/>
            <person name="Lipzen A."/>
            <person name="Daum C."/>
            <person name="Barry K."/>
            <person name="Grigoriev I.V."/>
            <person name="Favel A."/>
            <person name="Rosso M.N."/>
            <person name="Martin F."/>
        </authorList>
    </citation>
    <scope>NUCLEOTIDE SEQUENCE [LARGE SCALE GENOMIC DNA]</scope>
    <source>
        <strain evidence="2 3">CIRM-BRFM 2984</strain>
    </source>
</reference>
<protein>
    <submittedName>
        <fullName evidence="2">Uncharacterized protein</fullName>
    </submittedName>
</protein>
<keyword evidence="3" id="KW-1185">Reference proteome</keyword>
<evidence type="ECO:0000256" key="1">
    <source>
        <dbReference type="SAM" id="Phobius"/>
    </source>
</evidence>
<dbReference type="AlphaFoldDB" id="A0AAW0D1J8"/>
<evidence type="ECO:0000313" key="2">
    <source>
        <dbReference type="EMBL" id="KAK7044644.1"/>
    </source>
</evidence>
<keyword evidence="1" id="KW-1133">Transmembrane helix</keyword>